<dbReference type="KEGG" id="lant:TUM19329_21040"/>
<protein>
    <submittedName>
        <fullName evidence="1">Uncharacterized protein</fullName>
    </submittedName>
</protein>
<dbReference type="EMBL" id="AP022839">
    <property type="protein sequence ID" value="BCA95743.1"/>
    <property type="molecule type" value="Genomic_DNA"/>
</dbReference>
<dbReference type="RefSeq" id="WP_173237265.1">
    <property type="nucleotide sequence ID" value="NZ_AP022839.1"/>
</dbReference>
<organism evidence="1 2">
    <name type="scientific">Legionella antarctica</name>
    <dbReference type="NCBI Taxonomy" id="2708020"/>
    <lineage>
        <taxon>Bacteria</taxon>
        <taxon>Pseudomonadati</taxon>
        <taxon>Pseudomonadota</taxon>
        <taxon>Gammaproteobacteria</taxon>
        <taxon>Legionellales</taxon>
        <taxon>Legionellaceae</taxon>
        <taxon>Legionella</taxon>
    </lineage>
</organism>
<evidence type="ECO:0000313" key="2">
    <source>
        <dbReference type="Proteomes" id="UP000502894"/>
    </source>
</evidence>
<gene>
    <name evidence="1" type="ORF">TUM19329_21040</name>
</gene>
<accession>A0A6F8T6A9</accession>
<dbReference type="Proteomes" id="UP000502894">
    <property type="component" value="Chromosome"/>
</dbReference>
<proteinExistence type="predicted"/>
<keyword evidence="2" id="KW-1185">Reference proteome</keyword>
<evidence type="ECO:0000313" key="1">
    <source>
        <dbReference type="EMBL" id="BCA95743.1"/>
    </source>
</evidence>
<sequence length="128" mass="14701">MSNSTKEIMALIATDYALYSQKHHDKHPSNQFVDEMCIVRAEILLLTCNRIKEHQKKLSQKGIEKSKSKLSPAEATLTYKIAPTPEYAQFFRAPWKHKSEQADDELQSISVTEHSESIEVNVHIKFKS</sequence>
<name>A0A6F8T6A9_9GAMM</name>
<reference evidence="1" key="1">
    <citation type="journal article" date="2020" name="Microbiol. Resour. Announc.">
        <title>Complete Genome Sequence of Novel Psychrotolerant Legionella Strain TUM19329, Isolated from Antarctic Lake Sediment.</title>
        <authorList>
            <person name="Shimada S."/>
            <person name="Nakai R."/>
            <person name="Aoki K."/>
            <person name="Shimoeda N."/>
            <person name="Ohno G."/>
            <person name="Miyazaki Y."/>
            <person name="Kudoh S."/>
            <person name="Imura S."/>
            <person name="Watanabe K."/>
            <person name="Ishii Y."/>
            <person name="Tateda K."/>
        </authorList>
    </citation>
    <scope>NUCLEOTIDE SEQUENCE [LARGE SCALE GENOMIC DNA]</scope>
    <source>
        <strain evidence="1">TUM19329</strain>
    </source>
</reference>
<dbReference type="AlphaFoldDB" id="A0A6F8T6A9"/>